<comment type="caution">
    <text evidence="2">The sequence shown here is derived from an EMBL/GenBank/DDBJ whole genome shotgun (WGS) entry which is preliminary data.</text>
</comment>
<organism evidence="2 3">
    <name type="scientific">Neisseria bacilliformis ATCC BAA-1200</name>
    <dbReference type="NCBI Taxonomy" id="888742"/>
    <lineage>
        <taxon>Bacteria</taxon>
        <taxon>Pseudomonadati</taxon>
        <taxon>Pseudomonadota</taxon>
        <taxon>Betaproteobacteria</taxon>
        <taxon>Neisseriales</taxon>
        <taxon>Neisseriaceae</taxon>
        <taxon>Neisseria</taxon>
    </lineage>
</organism>
<keyword evidence="1" id="KW-1133">Transmembrane helix</keyword>
<dbReference type="HOGENOM" id="CLU_186844_0_0_4"/>
<keyword evidence="1" id="KW-0472">Membrane</keyword>
<evidence type="ECO:0000256" key="1">
    <source>
        <dbReference type="SAM" id="Phobius"/>
    </source>
</evidence>
<name>F2BGD6_9NEIS</name>
<accession>F2BGD6</accession>
<dbReference type="EMBL" id="AFAY01000054">
    <property type="protein sequence ID" value="EGF06833.1"/>
    <property type="molecule type" value="Genomic_DNA"/>
</dbReference>
<proteinExistence type="predicted"/>
<keyword evidence="3" id="KW-1185">Reference proteome</keyword>
<keyword evidence="1" id="KW-0812">Transmembrane</keyword>
<gene>
    <name evidence="2" type="ORF">HMPREF9123_2793</name>
</gene>
<dbReference type="AlphaFoldDB" id="F2BGD6"/>
<feature type="transmembrane region" description="Helical" evidence="1">
    <location>
        <begin position="18"/>
        <end position="37"/>
    </location>
</feature>
<reference evidence="2 3" key="1">
    <citation type="submission" date="2011-02" db="EMBL/GenBank/DDBJ databases">
        <authorList>
            <person name="Muzny D."/>
            <person name="Qin X."/>
            <person name="Deng J."/>
            <person name="Jiang H."/>
            <person name="Liu Y."/>
            <person name="Qu J."/>
            <person name="Song X.-Z."/>
            <person name="Zhang L."/>
            <person name="Thornton R."/>
            <person name="Coyle M."/>
            <person name="Francisco L."/>
            <person name="Jackson L."/>
            <person name="Javaid M."/>
            <person name="Korchina V."/>
            <person name="Kovar C."/>
            <person name="Mata R."/>
            <person name="Mathew T."/>
            <person name="Ngo R."/>
            <person name="Nguyen L."/>
            <person name="Nguyen N."/>
            <person name="Okwuonu G."/>
            <person name="Ongeri F."/>
            <person name="Pham C."/>
            <person name="Simmons D."/>
            <person name="Wilczek-Boney K."/>
            <person name="Hale W."/>
            <person name="Jakkamsetti A."/>
            <person name="Pham P."/>
            <person name="Ruth R."/>
            <person name="San Lucas F."/>
            <person name="Warren J."/>
            <person name="Zhang J."/>
            <person name="Zhao Z."/>
            <person name="Zhou C."/>
            <person name="Zhu D."/>
            <person name="Lee S."/>
            <person name="Bess C."/>
            <person name="Blankenburg K."/>
            <person name="Forbes L."/>
            <person name="Fu Q."/>
            <person name="Gubbala S."/>
            <person name="Hirani K."/>
            <person name="Jayaseelan J.C."/>
            <person name="Lara F."/>
            <person name="Munidasa M."/>
            <person name="Palculict T."/>
            <person name="Patil S."/>
            <person name="Pu L.-L."/>
            <person name="Saada N."/>
            <person name="Tang L."/>
            <person name="Weissenberger G."/>
            <person name="Zhu Y."/>
            <person name="Hemphill L."/>
            <person name="Shang Y."/>
            <person name="Youmans B."/>
            <person name="Ayvaz T."/>
            <person name="Ross M."/>
            <person name="Santibanez J."/>
            <person name="Aqrawi P."/>
            <person name="Gross S."/>
            <person name="Joshi V."/>
            <person name="Fowler G."/>
            <person name="Nazareth L."/>
            <person name="Reid J."/>
            <person name="Worley K."/>
            <person name="Petrosino J."/>
            <person name="Highlander S."/>
            <person name="Gibbs R."/>
        </authorList>
    </citation>
    <scope>NUCLEOTIDE SEQUENCE [LARGE SCALE GENOMIC DNA]</scope>
    <source>
        <strain evidence="2 3">ATCC BAA-1200</strain>
    </source>
</reference>
<dbReference type="Proteomes" id="UP000004105">
    <property type="component" value="Unassembled WGS sequence"/>
</dbReference>
<feature type="transmembrane region" description="Helical" evidence="1">
    <location>
        <begin position="73"/>
        <end position="91"/>
    </location>
</feature>
<evidence type="ECO:0000313" key="3">
    <source>
        <dbReference type="Proteomes" id="UP000004105"/>
    </source>
</evidence>
<sequence length="92" mass="10502">MYKIGAGLHKKERIMPPLFFSIAVGLAVAWLLFILLFDGWDEVWDCIKLSFIPDIISAWQGRWLEDQWAGIKLLLWLGISFLAAWGAYAAMS</sequence>
<protein>
    <submittedName>
        <fullName evidence="2">Uncharacterized protein</fullName>
    </submittedName>
</protein>
<evidence type="ECO:0000313" key="2">
    <source>
        <dbReference type="EMBL" id="EGF06833.1"/>
    </source>
</evidence>